<reference evidence="9" key="1">
    <citation type="submission" date="2025-08" db="UniProtKB">
        <authorList>
            <consortium name="RefSeq"/>
        </authorList>
    </citation>
    <scope>IDENTIFICATION</scope>
</reference>
<dbReference type="InterPro" id="IPR003613">
    <property type="entry name" value="Ubox_domain"/>
</dbReference>
<dbReference type="PROSITE" id="PS50089">
    <property type="entry name" value="ZF_RING_2"/>
    <property type="match status" value="1"/>
</dbReference>
<dbReference type="InterPro" id="IPR045696">
    <property type="entry name" value="Ubox5_N"/>
</dbReference>
<dbReference type="SUPFAM" id="SSF57850">
    <property type="entry name" value="RING/U-box"/>
    <property type="match status" value="2"/>
</dbReference>
<accession>A0ABM1DTV9</accession>
<feature type="region of interest" description="Disordered" evidence="5">
    <location>
        <begin position="334"/>
        <end position="384"/>
    </location>
</feature>
<keyword evidence="8" id="KW-1185">Reference proteome</keyword>
<dbReference type="InterPro" id="IPR013083">
    <property type="entry name" value="Znf_RING/FYVE/PHD"/>
</dbReference>
<dbReference type="SMART" id="SM00504">
    <property type="entry name" value="Ubox"/>
    <property type="match status" value="1"/>
</dbReference>
<proteinExistence type="predicted"/>
<evidence type="ECO:0000256" key="1">
    <source>
        <dbReference type="ARBA" id="ARBA00022723"/>
    </source>
</evidence>
<evidence type="ECO:0000313" key="8">
    <source>
        <dbReference type="Proteomes" id="UP000695022"/>
    </source>
</evidence>
<keyword evidence="2 4" id="KW-0863">Zinc-finger</keyword>
<evidence type="ECO:0000256" key="3">
    <source>
        <dbReference type="ARBA" id="ARBA00022833"/>
    </source>
</evidence>
<dbReference type="PANTHER" id="PTHR13492:SF2">
    <property type="entry name" value="RING FINGER PROTEIN 37"/>
    <property type="match status" value="1"/>
</dbReference>
<protein>
    <submittedName>
        <fullName evidence="9">RING finger protein 37-like</fullName>
    </submittedName>
</protein>
<dbReference type="Gene3D" id="3.30.40.10">
    <property type="entry name" value="Zinc/RING finger domain, C3HC4 (zinc finger)"/>
    <property type="match status" value="2"/>
</dbReference>
<dbReference type="InterPro" id="IPR001841">
    <property type="entry name" value="Znf_RING"/>
</dbReference>
<evidence type="ECO:0000313" key="9">
    <source>
        <dbReference type="RefSeq" id="XP_014663380.1"/>
    </source>
</evidence>
<keyword evidence="3" id="KW-0862">Zinc</keyword>
<dbReference type="Pfam" id="PF04564">
    <property type="entry name" value="U-box"/>
    <property type="match status" value="1"/>
</dbReference>
<dbReference type="InterPro" id="IPR039847">
    <property type="entry name" value="Ubox5"/>
</dbReference>
<dbReference type="Pfam" id="PF13445">
    <property type="entry name" value="zf-RING_UBOX"/>
    <property type="match status" value="1"/>
</dbReference>
<dbReference type="PROSITE" id="PS51698">
    <property type="entry name" value="U_BOX"/>
    <property type="match status" value="1"/>
</dbReference>
<evidence type="ECO:0000259" key="7">
    <source>
        <dbReference type="PROSITE" id="PS51698"/>
    </source>
</evidence>
<dbReference type="GeneID" id="106806052"/>
<dbReference type="RefSeq" id="XP_014663380.1">
    <property type="nucleotide sequence ID" value="XM_014807894.1"/>
</dbReference>
<dbReference type="InterPro" id="IPR017907">
    <property type="entry name" value="Znf_RING_CS"/>
</dbReference>
<dbReference type="CDD" id="cd16660">
    <property type="entry name" value="RING-Ubox_RNF37"/>
    <property type="match status" value="1"/>
</dbReference>
<evidence type="ECO:0000256" key="2">
    <source>
        <dbReference type="ARBA" id="ARBA00022771"/>
    </source>
</evidence>
<name>A0ABM1DTV9_PRICU</name>
<evidence type="ECO:0000259" key="6">
    <source>
        <dbReference type="PROSITE" id="PS50089"/>
    </source>
</evidence>
<organism evidence="8 9">
    <name type="scientific">Priapulus caudatus</name>
    <name type="common">Priapulid worm</name>
    <dbReference type="NCBI Taxonomy" id="37621"/>
    <lineage>
        <taxon>Eukaryota</taxon>
        <taxon>Metazoa</taxon>
        <taxon>Ecdysozoa</taxon>
        <taxon>Scalidophora</taxon>
        <taxon>Priapulida</taxon>
        <taxon>Priapulimorpha</taxon>
        <taxon>Priapulimorphida</taxon>
        <taxon>Priapulidae</taxon>
        <taxon>Priapulus</taxon>
    </lineage>
</organism>
<dbReference type="Proteomes" id="UP000695022">
    <property type="component" value="Unplaced"/>
</dbReference>
<feature type="domain" description="U-box" evidence="7">
    <location>
        <begin position="250"/>
        <end position="330"/>
    </location>
</feature>
<feature type="compositionally biased region" description="Polar residues" evidence="5">
    <location>
        <begin position="397"/>
        <end position="411"/>
    </location>
</feature>
<gene>
    <name evidence="9" type="primary">LOC106806052</name>
</gene>
<evidence type="ECO:0000256" key="5">
    <source>
        <dbReference type="SAM" id="MobiDB-lite"/>
    </source>
</evidence>
<sequence length="528" mass="56761">MSINFCASVLGARIHCAAVSCDGYEPDNLLRRPSRGFLAERFVRPPVTITVTLPLNVDVSHVVVTTTVGAQTTTGLEILAAHGAPGSPADLEACLDGGEMPDWRQVTFAVVARASSRVAESPPPSSYVFVNARFRETRSAGAFGRALPVGGTARPMRHRDPVVLARARHVAVRITSTAAACVPALGSVEIWGQPAAGTAMQLVRELTTLHRSLTLRHVATTCSPGGANTLAEIACPPRDVAGGPEPDCDAIPPDFLDAITFEVMSLPVLLPSGHTVDRRTLERHAAEEERWGRPPSDPFTGVRFSRAAASLPNTPLKARIDAFLLRRPDVGRRVGRTSGRATHHGAAFADCRPDAPPTSAVGVGIPEERRAGRKRQSTDDSAGMFVYNASPTVLRRSTSARLLQSESSPVTSEARAGSGHRLTPQQGDSHDSCVSKENTVRDDDRPSLDSVLSATLNSLPSFRLRTKTSEEDDVTMCSRCRQQSGVFYRPPCGHSFCRSCLLKDKHVAKVCDRCEATFTAKDFTRVHV</sequence>
<dbReference type="InterPro" id="IPR027370">
    <property type="entry name" value="Znf-RING_euk"/>
</dbReference>
<feature type="region of interest" description="Disordered" evidence="5">
    <location>
        <begin position="397"/>
        <end position="448"/>
    </location>
</feature>
<dbReference type="Pfam" id="PF19318">
    <property type="entry name" value="DUF5918"/>
    <property type="match status" value="1"/>
</dbReference>
<dbReference type="PANTHER" id="PTHR13492">
    <property type="entry name" value="RING FINGER PROTEIN 37"/>
    <property type="match status" value="1"/>
</dbReference>
<feature type="compositionally biased region" description="Basic and acidic residues" evidence="5">
    <location>
        <begin position="428"/>
        <end position="447"/>
    </location>
</feature>
<dbReference type="PROSITE" id="PS00518">
    <property type="entry name" value="ZF_RING_1"/>
    <property type="match status" value="1"/>
</dbReference>
<keyword evidence="1" id="KW-0479">Metal-binding</keyword>
<dbReference type="InterPro" id="IPR039925">
    <property type="entry name" value="RNF37_RING-Ubox"/>
</dbReference>
<evidence type="ECO:0000256" key="4">
    <source>
        <dbReference type="PROSITE-ProRule" id="PRU00175"/>
    </source>
</evidence>
<feature type="domain" description="RING-type" evidence="6">
    <location>
        <begin position="477"/>
        <end position="515"/>
    </location>
</feature>